<feature type="compositionally biased region" description="Basic and acidic residues" evidence="1">
    <location>
        <begin position="322"/>
        <end position="332"/>
    </location>
</feature>
<reference evidence="2 3" key="1">
    <citation type="submission" date="2016-07" db="EMBL/GenBank/DDBJ databases">
        <title>Genome analysis of Burkholderia fungorum ES3-20.</title>
        <authorList>
            <person name="Xu D."/>
            <person name="Yao R."/>
            <person name="Zheng S."/>
        </authorList>
    </citation>
    <scope>NUCLEOTIDE SEQUENCE [LARGE SCALE GENOMIC DNA]</scope>
    <source>
        <strain evidence="2 3">ES3-20</strain>
    </source>
</reference>
<organism evidence="2 3">
    <name type="scientific">Paraburkholderia fungorum</name>
    <dbReference type="NCBI Taxonomy" id="134537"/>
    <lineage>
        <taxon>Bacteria</taxon>
        <taxon>Pseudomonadati</taxon>
        <taxon>Pseudomonadota</taxon>
        <taxon>Betaproteobacteria</taxon>
        <taxon>Burkholderiales</taxon>
        <taxon>Burkholderiaceae</taxon>
        <taxon>Paraburkholderia</taxon>
    </lineage>
</organism>
<sequence length="828" mass="88126">MFSKIYAGLRNSTSTTADPKDINQDSIGKGKPKAAGTQVGIELAQLRLSTRGDTVPTKANANANGAALPPTHPFDVLGFTTPNRRGNQDALSAARAAGSGTSGTMAPTGQVAQVSSSNRMQQHAAFAEPNSRFRAFLADHGLQVVPNPGRGNNCAIYALVQHASPTLRGPALDRVVADIRQQFDQRHPDEQGNMLLLDGQQGGHASELISLVNQRYNVDMAVGVVQAGIEASHPVTQLGVYEGSGTRPPGSEPTHRVVVWDEGGHFEAIKPLPQTGHSFGVSTPVSTRPQPTPHVKFTPEAKSLVPPSAGGQQSTTATNATRRTDNPLDRFRSLGTWRLPSRGQQTSLSTSSESVEFKPLSFTPDGSDWLNGIPHVDHASLAQPAAKAEGADDPGFVVPSTKSQPGQAFDRSKPGFTAVEVNGIRPYGNLFNAFAANSHGEQGTDLALTGISVGGAHELVAGGFNGHALFASGRKRARYGNQLASMLQRDVQRFRSNPNQETMIVTRDRKGRFTYDLPKVAKLAASDNPKYADEIAHAKNVLLTAYIKDEVAGKRQNRALYELGRNTLGVTSAALLVAGTHGVAAAAASAPAIATKQAGLGIGMANALDVGKGVRGVKQRIRDDKQKEIKNNFLRQRLNLQPGAIPEGTPDEAIDGVHAAMRDSARVEADAKVFGKIFPGSIINEQKSSEKKGELGDQVAAHALTVIDYHVDQFAARGFGNLEQFHRDVHRPGASLREKKKVLTALVKGDANLRTAYDLLRDLGMRRSEATAAIQSIVVRKIETRLATDPAKPTGSATTAAKSKAAEPQSNEPDRGDVAAMRTVMARR</sequence>
<evidence type="ECO:0000313" key="3">
    <source>
        <dbReference type="Proteomes" id="UP000283709"/>
    </source>
</evidence>
<protein>
    <submittedName>
        <fullName evidence="2">Uncharacterized protein</fullName>
    </submittedName>
</protein>
<evidence type="ECO:0000256" key="1">
    <source>
        <dbReference type="SAM" id="MobiDB-lite"/>
    </source>
</evidence>
<proteinExistence type="predicted"/>
<gene>
    <name evidence="2" type="ORF">BCY88_11635</name>
</gene>
<evidence type="ECO:0000313" key="2">
    <source>
        <dbReference type="EMBL" id="RKF31424.1"/>
    </source>
</evidence>
<feature type="region of interest" description="Disordered" evidence="1">
    <location>
        <begin position="12"/>
        <end position="36"/>
    </location>
</feature>
<comment type="caution">
    <text evidence="2">The sequence shown here is derived from an EMBL/GenBank/DDBJ whole genome shotgun (WGS) entry which is preliminary data.</text>
</comment>
<name>A0A3R7E0L8_9BURK</name>
<dbReference type="EMBL" id="MCAS01000067">
    <property type="protein sequence ID" value="RKF31424.1"/>
    <property type="molecule type" value="Genomic_DNA"/>
</dbReference>
<dbReference type="RefSeq" id="WP_120348847.1">
    <property type="nucleotide sequence ID" value="NZ_MCAS01000067.1"/>
</dbReference>
<feature type="compositionally biased region" description="Low complexity" evidence="1">
    <location>
        <begin position="790"/>
        <end position="803"/>
    </location>
</feature>
<dbReference type="AlphaFoldDB" id="A0A3R7E0L8"/>
<dbReference type="OrthoDB" id="9034866at2"/>
<accession>A0A3R7E0L8</accession>
<feature type="region of interest" description="Disordered" evidence="1">
    <location>
        <begin position="302"/>
        <end position="334"/>
    </location>
</feature>
<dbReference type="Proteomes" id="UP000283709">
    <property type="component" value="Unassembled WGS sequence"/>
</dbReference>
<feature type="region of interest" description="Disordered" evidence="1">
    <location>
        <begin position="788"/>
        <end position="828"/>
    </location>
</feature>